<dbReference type="InterPro" id="IPR044821">
    <property type="entry name" value="At1g28695/At4g15970-like"/>
</dbReference>
<keyword evidence="2" id="KW-1133">Transmembrane helix</keyword>
<dbReference type="Proteomes" id="UP000077202">
    <property type="component" value="Unassembled WGS sequence"/>
</dbReference>
<evidence type="ECO:0000256" key="2">
    <source>
        <dbReference type="RuleBase" id="RU363055"/>
    </source>
</evidence>
<keyword evidence="2" id="KW-0808">Transferase</keyword>
<dbReference type="PANTHER" id="PTHR46038">
    <property type="entry name" value="EXPRESSED PROTEIN-RELATED"/>
    <property type="match status" value="1"/>
</dbReference>
<evidence type="ECO:0000259" key="4">
    <source>
        <dbReference type="Pfam" id="PF03407"/>
    </source>
</evidence>
<keyword evidence="2" id="KW-0961">Cell wall biogenesis/degradation</keyword>
<comment type="subcellular location">
    <subcellularLocation>
        <location evidence="2">Golgi apparatus membrane</location>
        <topology evidence="2">Single-pass type II membrane protein</topology>
    </subcellularLocation>
</comment>
<proteinExistence type="inferred from homology"/>
<evidence type="ECO:0000313" key="5">
    <source>
        <dbReference type="EMBL" id="OAE30470.1"/>
    </source>
</evidence>
<comment type="caution">
    <text evidence="5">The sequence shown here is derived from an EMBL/GenBank/DDBJ whole genome shotgun (WGS) entry which is preliminary data.</text>
</comment>
<dbReference type="EC" id="2.4.2.-" evidence="2"/>
<keyword evidence="2" id="KW-0812">Transmembrane</keyword>
<accession>A0A176WBC4</accession>
<evidence type="ECO:0000256" key="3">
    <source>
        <dbReference type="SAM" id="MobiDB-lite"/>
    </source>
</evidence>
<feature type="region of interest" description="Disordered" evidence="3">
    <location>
        <begin position="28"/>
        <end position="50"/>
    </location>
</feature>
<feature type="domain" description="Nucleotide-diphospho-sugar transferase" evidence="4">
    <location>
        <begin position="289"/>
        <end position="487"/>
    </location>
</feature>
<protein>
    <recommendedName>
        <fullName evidence="2">Glycosyltransferase</fullName>
        <ecNumber evidence="2">2.4.2.-</ecNumber>
    </recommendedName>
</protein>
<keyword evidence="2" id="KW-0333">Golgi apparatus</keyword>
<feature type="compositionally biased region" description="Low complexity" evidence="3">
    <location>
        <begin position="32"/>
        <end position="44"/>
    </location>
</feature>
<dbReference type="AlphaFoldDB" id="A0A176WBC4"/>
<dbReference type="GO" id="GO:0071555">
    <property type="term" value="P:cell wall organization"/>
    <property type="evidence" value="ECO:0007669"/>
    <property type="project" value="UniProtKB-KW"/>
</dbReference>
<name>A0A176WBC4_MARPO</name>
<dbReference type="SUPFAM" id="SSF53448">
    <property type="entry name" value="Nucleotide-diphospho-sugar transferases"/>
    <property type="match status" value="1"/>
</dbReference>
<dbReference type="PANTHER" id="PTHR46038:SF38">
    <property type="entry name" value="GLYCOSYLTRANSFERASE-RELATED"/>
    <property type="match status" value="1"/>
</dbReference>
<keyword evidence="2" id="KW-0328">Glycosyltransferase</keyword>
<dbReference type="Pfam" id="PF03407">
    <property type="entry name" value="Nucleotid_trans"/>
    <property type="match status" value="1"/>
</dbReference>
<sequence>MLRLIVHLYGLGSVRFCWFGCRPRDRAGPGRSVAVGPGDSASAGDDGGFGGAREEEEEVQHLRRLDGARAGLDRMNRERCSSSSLDLRSGHGLMVLLLQAWACFDLEGKIFTFCCVTITVPAVEQALKSGLEMAFYKFRVRDMIIIALCAAFISLPYFLLMHTPTIMFLHGLMNQINFKPAEKSSDALDSGIEDGSLIGGDKETDLQKANVTDSFQSKGDVDGAKKSALAPAPTPMKFEELPGLEKLLIETSMPNKTLIITTLNSAWAKNNTMIDLFLASFQEGDNIAHLVDHLLIVALDQSAFDRCTAIHHHCYRLETEGVDFAAEKFFMSSDYLKMMWRRIDFLRIVLELGYNILFSDADIMWFRDPFPHLSPDADFQIACDHFNGNPTDVKNLPNGGFVFVRSNERTMNFYKFWFDSRLRHPGKHDQDVFNDIKNTKPFARMGLKLEFLDTVYFGGFCEVSQDFEKVCTMHANCCTGLERKLIDLRLTIADWRRFKSMTREEKKEHRIFWQAPKECLHSW</sequence>
<dbReference type="EMBL" id="LVLJ01001322">
    <property type="protein sequence ID" value="OAE30470.1"/>
    <property type="molecule type" value="Genomic_DNA"/>
</dbReference>
<dbReference type="GO" id="GO:0016757">
    <property type="term" value="F:glycosyltransferase activity"/>
    <property type="evidence" value="ECO:0007669"/>
    <property type="project" value="UniProtKB-KW"/>
</dbReference>
<evidence type="ECO:0000313" key="6">
    <source>
        <dbReference type="Proteomes" id="UP000077202"/>
    </source>
</evidence>
<keyword evidence="2" id="KW-0472">Membrane</keyword>
<dbReference type="InterPro" id="IPR029044">
    <property type="entry name" value="Nucleotide-diphossugar_trans"/>
</dbReference>
<keyword evidence="2" id="KW-0735">Signal-anchor</keyword>
<dbReference type="InterPro" id="IPR005069">
    <property type="entry name" value="Nucl-diP-sugar_transferase"/>
</dbReference>
<gene>
    <name evidence="5" type="ORF">AXG93_942s1130</name>
</gene>
<comment type="similarity">
    <text evidence="1 2">Belongs to the glycosyltransferase 77 family.</text>
</comment>
<dbReference type="GO" id="GO:0000139">
    <property type="term" value="C:Golgi membrane"/>
    <property type="evidence" value="ECO:0007669"/>
    <property type="project" value="UniProtKB-SubCell"/>
</dbReference>
<organism evidence="5 6">
    <name type="scientific">Marchantia polymorpha subsp. ruderalis</name>
    <dbReference type="NCBI Taxonomy" id="1480154"/>
    <lineage>
        <taxon>Eukaryota</taxon>
        <taxon>Viridiplantae</taxon>
        <taxon>Streptophyta</taxon>
        <taxon>Embryophyta</taxon>
        <taxon>Marchantiophyta</taxon>
        <taxon>Marchantiopsida</taxon>
        <taxon>Marchantiidae</taxon>
        <taxon>Marchantiales</taxon>
        <taxon>Marchantiaceae</taxon>
        <taxon>Marchantia</taxon>
    </lineage>
</organism>
<evidence type="ECO:0000256" key="1">
    <source>
        <dbReference type="ARBA" id="ARBA00007033"/>
    </source>
</evidence>
<reference evidence="5" key="1">
    <citation type="submission" date="2016-03" db="EMBL/GenBank/DDBJ databases">
        <title>Mechanisms controlling the formation of the plant cell surface in tip-growing cells are functionally conserved among land plants.</title>
        <authorList>
            <person name="Honkanen S."/>
            <person name="Jones V.A."/>
            <person name="Morieri G."/>
            <person name="Champion C."/>
            <person name="Hetherington A.J."/>
            <person name="Kelly S."/>
            <person name="Saint-Marcoux D."/>
            <person name="Proust H."/>
            <person name="Prescott H."/>
            <person name="Dolan L."/>
        </authorList>
    </citation>
    <scope>NUCLEOTIDE SEQUENCE [LARGE SCALE GENOMIC DNA]</scope>
    <source>
        <tissue evidence="5">Whole gametophyte</tissue>
    </source>
</reference>
<keyword evidence="6" id="KW-1185">Reference proteome</keyword>
<feature type="transmembrane region" description="Helical" evidence="2">
    <location>
        <begin position="143"/>
        <end position="160"/>
    </location>
</feature>